<sequence>MNTERRHFVRIAFDAPAQLTTTQHRFEAKVLDLSFKGALLNLPPEAQVPVGAPCLLSVRLNDMEESIAMAAEVAYVQGHHVGLLCRSIDIDSITHLRRLIEVNLGEPHLLERELKALISA</sequence>
<comment type="subunit">
    <text evidence="1">Monomer in both c-di-GMP-bound and free forms.</text>
</comment>
<dbReference type="InterPro" id="IPR027021">
    <property type="entry name" value="C-di-GMP_BP_PA4608"/>
</dbReference>
<name>A0A4R6QBC9_9BURK</name>
<dbReference type="Proteomes" id="UP000295361">
    <property type="component" value="Unassembled WGS sequence"/>
</dbReference>
<evidence type="ECO:0000256" key="1">
    <source>
        <dbReference type="PIRNR" id="PIRNR028141"/>
    </source>
</evidence>
<evidence type="ECO:0000313" key="4">
    <source>
        <dbReference type="Proteomes" id="UP000295361"/>
    </source>
</evidence>
<dbReference type="InParanoid" id="A0A4R6QBC9"/>
<protein>
    <recommendedName>
        <fullName evidence="1">Cyclic diguanosine monophosphate-binding protein</fullName>
        <shortName evidence="1">c-di-GMP-binding protein</shortName>
    </recommendedName>
    <alternativeName>
        <fullName evidence="1">Pilz domain-containing protein</fullName>
    </alternativeName>
</protein>
<dbReference type="Gene3D" id="2.40.10.220">
    <property type="entry name" value="predicted glycosyltransferase like domains"/>
    <property type="match status" value="1"/>
</dbReference>
<organism evidence="3 4">
    <name type="scientific">Roseateles toxinivorans</name>
    <dbReference type="NCBI Taxonomy" id="270368"/>
    <lineage>
        <taxon>Bacteria</taxon>
        <taxon>Pseudomonadati</taxon>
        <taxon>Pseudomonadota</taxon>
        <taxon>Betaproteobacteria</taxon>
        <taxon>Burkholderiales</taxon>
        <taxon>Sphaerotilaceae</taxon>
        <taxon>Roseateles</taxon>
    </lineage>
</organism>
<evidence type="ECO:0000313" key="3">
    <source>
        <dbReference type="EMBL" id="TDP59565.1"/>
    </source>
</evidence>
<keyword evidence="1" id="KW-0547">Nucleotide-binding</keyword>
<comment type="caution">
    <text evidence="3">The sequence shown here is derived from an EMBL/GenBank/DDBJ whole genome shotgun (WGS) entry which is preliminary data.</text>
</comment>
<dbReference type="InterPro" id="IPR009875">
    <property type="entry name" value="PilZ_domain"/>
</dbReference>
<keyword evidence="4" id="KW-1185">Reference proteome</keyword>
<accession>A0A4R6QBC9</accession>
<dbReference type="SUPFAM" id="SSF141371">
    <property type="entry name" value="PilZ domain-like"/>
    <property type="match status" value="1"/>
</dbReference>
<dbReference type="RefSeq" id="WP_133704090.1">
    <property type="nucleotide sequence ID" value="NZ_SNXS01000018.1"/>
</dbReference>
<dbReference type="PIRSF" id="PIRSF028141">
    <property type="entry name" value="C-di-GMP_BP_PA4608"/>
    <property type="match status" value="1"/>
</dbReference>
<feature type="domain" description="PilZ" evidence="2">
    <location>
        <begin position="4"/>
        <end position="101"/>
    </location>
</feature>
<dbReference type="AlphaFoldDB" id="A0A4R6QBC9"/>
<comment type="function">
    <text evidence="1">Binds the second messenger bis-(3'-5') cyclic dimeric guanosine monophosphate (c-di-GMP). Can bind two c-di-GMP molecules per monomer. May play a role in bacterial second-messenger regulated processes. Binding to c-di-GMP induces a conformational change of the C- and N-termini resulting in the exposure of a highly negative surface on one side of the protein to a possible effector protein.</text>
</comment>
<gene>
    <name evidence="3" type="ORF">DES47_11836</name>
</gene>
<dbReference type="Pfam" id="PF07238">
    <property type="entry name" value="PilZ"/>
    <property type="match status" value="1"/>
</dbReference>
<dbReference type="OrthoDB" id="5298508at2"/>
<evidence type="ECO:0000259" key="2">
    <source>
        <dbReference type="Pfam" id="PF07238"/>
    </source>
</evidence>
<reference evidence="3 4" key="1">
    <citation type="submission" date="2019-03" db="EMBL/GenBank/DDBJ databases">
        <title>Genomic Encyclopedia of Type Strains, Phase IV (KMG-IV): sequencing the most valuable type-strain genomes for metagenomic binning, comparative biology and taxonomic classification.</title>
        <authorList>
            <person name="Goeker M."/>
        </authorList>
    </citation>
    <scope>NUCLEOTIDE SEQUENCE [LARGE SCALE GENOMIC DNA]</scope>
    <source>
        <strain evidence="3 4">DSM 16998</strain>
    </source>
</reference>
<keyword evidence="1" id="KW-0973">c-di-GMP</keyword>
<dbReference type="EMBL" id="SNXS01000018">
    <property type="protein sequence ID" value="TDP59565.1"/>
    <property type="molecule type" value="Genomic_DNA"/>
</dbReference>
<proteinExistence type="predicted"/>
<dbReference type="GO" id="GO:0035438">
    <property type="term" value="F:cyclic-di-GMP binding"/>
    <property type="evidence" value="ECO:0007669"/>
    <property type="project" value="InterPro"/>
</dbReference>